<keyword evidence="3" id="KW-0597">Phosphoprotein</keyword>
<dbReference type="PROSITE" id="PS00455">
    <property type="entry name" value="AMP_BINDING"/>
    <property type="match status" value="1"/>
</dbReference>
<keyword evidence="8" id="KW-1185">Reference proteome</keyword>
<dbReference type="Gene3D" id="3.30.559.30">
    <property type="entry name" value="Nonribosomal peptide synthetase, condensation domain"/>
    <property type="match status" value="1"/>
</dbReference>
<dbReference type="Pfam" id="PF00550">
    <property type="entry name" value="PP-binding"/>
    <property type="match status" value="1"/>
</dbReference>
<dbReference type="SUPFAM" id="SSF47336">
    <property type="entry name" value="ACP-like"/>
    <property type="match status" value="1"/>
</dbReference>
<evidence type="ECO:0000313" key="8">
    <source>
        <dbReference type="Proteomes" id="UP001225356"/>
    </source>
</evidence>
<evidence type="ECO:0000256" key="4">
    <source>
        <dbReference type="SAM" id="MobiDB-lite"/>
    </source>
</evidence>
<protein>
    <submittedName>
        <fullName evidence="7">Amino acid adenylation domain-containing protein</fullName>
    </submittedName>
</protein>
<dbReference type="InterPro" id="IPR000873">
    <property type="entry name" value="AMP-dep_synth/lig_dom"/>
</dbReference>
<feature type="region of interest" description="Disordered" evidence="4">
    <location>
        <begin position="483"/>
        <end position="552"/>
    </location>
</feature>
<dbReference type="SUPFAM" id="SSF52777">
    <property type="entry name" value="CoA-dependent acyltransferases"/>
    <property type="match status" value="2"/>
</dbReference>
<dbReference type="Gene3D" id="1.20.1250.20">
    <property type="entry name" value="MFS general substrate transporter like domains"/>
    <property type="match status" value="1"/>
</dbReference>
<dbReference type="CDD" id="cd19531">
    <property type="entry name" value="LCL_NRPS-like"/>
    <property type="match status" value="1"/>
</dbReference>
<feature type="transmembrane region" description="Helical" evidence="5">
    <location>
        <begin position="1770"/>
        <end position="1790"/>
    </location>
</feature>
<keyword evidence="5" id="KW-1133">Transmembrane helix</keyword>
<evidence type="ECO:0000256" key="5">
    <source>
        <dbReference type="SAM" id="Phobius"/>
    </source>
</evidence>
<feature type="compositionally biased region" description="Basic and acidic residues" evidence="4">
    <location>
        <begin position="523"/>
        <end position="538"/>
    </location>
</feature>
<evidence type="ECO:0000256" key="3">
    <source>
        <dbReference type="ARBA" id="ARBA00022553"/>
    </source>
</evidence>
<dbReference type="PROSITE" id="PS00012">
    <property type="entry name" value="PHOSPHOPANTETHEINE"/>
    <property type="match status" value="1"/>
</dbReference>
<dbReference type="InterPro" id="IPR020845">
    <property type="entry name" value="AMP-binding_CS"/>
</dbReference>
<name>A0ABT9QHU5_9ACTN</name>
<dbReference type="Gene3D" id="3.40.50.1820">
    <property type="entry name" value="alpha/beta hydrolase"/>
    <property type="match status" value="1"/>
</dbReference>
<gene>
    <name evidence="7" type="ORF">J2853_005473</name>
</gene>
<feature type="transmembrane region" description="Helical" evidence="5">
    <location>
        <begin position="1685"/>
        <end position="1705"/>
    </location>
</feature>
<dbReference type="PANTHER" id="PTHR45527">
    <property type="entry name" value="NONRIBOSOMAL PEPTIDE SYNTHETASE"/>
    <property type="match status" value="1"/>
</dbReference>
<dbReference type="InterPro" id="IPR020806">
    <property type="entry name" value="PKS_PP-bd"/>
</dbReference>
<feature type="transmembrane region" description="Helical" evidence="5">
    <location>
        <begin position="1649"/>
        <end position="1673"/>
    </location>
</feature>
<dbReference type="SUPFAM" id="SSF56801">
    <property type="entry name" value="Acetyl-CoA synthetase-like"/>
    <property type="match status" value="1"/>
</dbReference>
<dbReference type="Proteomes" id="UP001225356">
    <property type="component" value="Unassembled WGS sequence"/>
</dbReference>
<dbReference type="Gene3D" id="3.30.559.10">
    <property type="entry name" value="Chloramphenicol acetyltransferase-like domain"/>
    <property type="match status" value="1"/>
</dbReference>
<accession>A0ABT9QHU5</accession>
<feature type="transmembrane region" description="Helical" evidence="5">
    <location>
        <begin position="1606"/>
        <end position="1624"/>
    </location>
</feature>
<reference evidence="7 8" key="1">
    <citation type="submission" date="2023-07" db="EMBL/GenBank/DDBJ databases">
        <title>Sequencing the genomes of 1000 actinobacteria strains.</title>
        <authorList>
            <person name="Klenk H.-P."/>
        </authorList>
    </citation>
    <scope>NUCLEOTIDE SEQUENCE [LARGE SCALE GENOMIC DNA]</scope>
    <source>
        <strain evidence="7 8">DSM 46740</strain>
    </source>
</reference>
<dbReference type="Gene3D" id="1.10.1200.10">
    <property type="entry name" value="ACP-like"/>
    <property type="match status" value="1"/>
</dbReference>
<dbReference type="SUPFAM" id="SSF103473">
    <property type="entry name" value="MFS general substrate transporter"/>
    <property type="match status" value="1"/>
</dbReference>
<dbReference type="InterPro" id="IPR023213">
    <property type="entry name" value="CAT-like_dom_sf"/>
</dbReference>
<dbReference type="PROSITE" id="PS50075">
    <property type="entry name" value="CARRIER"/>
    <property type="match status" value="1"/>
</dbReference>
<proteinExistence type="predicted"/>
<dbReference type="InterPro" id="IPR036736">
    <property type="entry name" value="ACP-like_sf"/>
</dbReference>
<feature type="transmembrane region" description="Helical" evidence="5">
    <location>
        <begin position="1537"/>
        <end position="1559"/>
    </location>
</feature>
<evidence type="ECO:0000313" key="7">
    <source>
        <dbReference type="EMBL" id="MDP9846262.1"/>
    </source>
</evidence>
<dbReference type="SMART" id="SM00823">
    <property type="entry name" value="PKS_PP"/>
    <property type="match status" value="1"/>
</dbReference>
<comment type="cofactor">
    <cofactor evidence="1">
        <name>pantetheine 4'-phosphate</name>
        <dbReference type="ChEBI" id="CHEBI:47942"/>
    </cofactor>
</comment>
<dbReference type="InterPro" id="IPR025110">
    <property type="entry name" value="AMP-bd_C"/>
</dbReference>
<feature type="transmembrane region" description="Helical" evidence="5">
    <location>
        <begin position="1735"/>
        <end position="1758"/>
    </location>
</feature>
<evidence type="ECO:0000256" key="1">
    <source>
        <dbReference type="ARBA" id="ARBA00001957"/>
    </source>
</evidence>
<dbReference type="CDD" id="cd05930">
    <property type="entry name" value="A_NRPS"/>
    <property type="match status" value="1"/>
</dbReference>
<keyword evidence="5" id="KW-0472">Membrane</keyword>
<dbReference type="InterPro" id="IPR045851">
    <property type="entry name" value="AMP-bd_C_sf"/>
</dbReference>
<dbReference type="Pfam" id="PF00668">
    <property type="entry name" value="Condensation"/>
    <property type="match status" value="1"/>
</dbReference>
<dbReference type="InterPro" id="IPR010071">
    <property type="entry name" value="AA_adenyl_dom"/>
</dbReference>
<keyword evidence="2" id="KW-0596">Phosphopantetheine</keyword>
<evidence type="ECO:0000259" key="6">
    <source>
        <dbReference type="PROSITE" id="PS50075"/>
    </source>
</evidence>
<feature type="domain" description="Carrier" evidence="6">
    <location>
        <begin position="1055"/>
        <end position="1130"/>
    </location>
</feature>
<dbReference type="PANTHER" id="PTHR45527:SF1">
    <property type="entry name" value="FATTY ACID SYNTHASE"/>
    <property type="match status" value="1"/>
</dbReference>
<sequence>MTTLSPDRKALLAQRLRRGAAAAPPAISPRPPETGSVPLSSGQERIWFLDQLDPGDTSFAMSLAQRWRGPLDVAVLRRAFDEIVARHETLRTRFLTEDGEGGEGGEGTAPVQVVEEPGPAPFECLDVPEDEAPAVIAERVSTPFDLTAGPPLRITLLRLGDDDHVLSVVCHHIIADGISVNLLLRELAVLYGAFLAGEPSPLGPLPVQYGDYAIWQRGELRGEGARRSLDYWREQLDGAPVLELPTDRPRPAVHTSEGDILTGGVDAEVTAGLERLAVAEGGTLFMALLAAYQTLLMRHTGQRDICVGSPIGGRPHVELEPLIGYFLNTLVLRGDLSGDPTFRELLGRTRSTAVDAFGHQEIPFERVMTDLGVERDLSRSALFQTMLILHSQNDPDRVLPMRDIEVEGFDTGYRAAKFEVTLEAWRGADGLTLGFGYRTDLFDRSTIEALAGRFVRLLRAVAGNPDLRLSEIDLMGEDERERILGWSTGPSRFRRKTAPELQPETAPEPRPETAPEFQPETAPEPRPETAPEFQRETAPELQPETAPEPRQETVPELIAAATAAAPGATALSHGAAELTYAELDERSDRLARALREAGAGPESIVGVCLGRSPELIVALLAVWKAGAAYLPLDPAYPDDRLAYMLADSAAGVLIAPAATGARLPEIRRVDPGEGPRDGSAELPAPAPDRAAYVIYTSGSTGRPKGVVVTHRALAARVGWMREEYGLGPADRVLQFASVSFDTHAEEVYPCLASGAALTLLPGGGEFLPDFLASAEGARLTVLDLPTPYWHELVADVDAVAWPPGLRLTVLGADQAQPQAVRAWHRRFGGRVRLVNTYGPTEATIIATCAELSDSDERPPIGRPIAETSVYVLDERRGLVPEGVPGELYIGGAGLARGYLNRPELTAERFVTDPYGEGLLYRTGDRARWRPDGQLEFLGRLDSQVKLRGYRIELGEIEARLVEAPGVAQAVVVVDSGSLVAYVVRDTDRRGSGEPGEQGEGHGAGELREWLASAVPAYMVPKAVVPLDRLPLTPNGKLDTRALPAPRMARDESAALPVTPVEHVIAGIWSQVLGIAGIGAEDDFFELGGHSLSATKAIARMRRELGGGVSLMDLFQHPTVRGLAALVERPEGGPDGATARPLLHELTPVRPPGTEVVTYVCVPYGGGSAVVYRPLADALPPGRRLFALAIPGNDLGLEEEALPFEELAERCTEEILRRVRGPLVLYGQSSVGSALTVEIARRVEAAGRELEAVFIGAAFPFSKPTGRVMRGLARLARAAAVSSDRAYGNWLASMGVDLSDLEPEHAVRIVRNMRREAERAEEYFTAVLGTDVTRLRAPLITVAGDRDPATEFREERYREWHFLADTSALVVMREAGHFFLKYRAAELARILVETPRALASWTPEIPARSEGATWWLAGVSRHGQHDPAASPAPEPGMGRFAAVAAGQLVSIIGSALTEFAVPIWIYQTTGSVASFALFAVLALVPGLLVAPFAGALVDRMDRRKVMLAGDLGAVSSQLVLGVLLWTGNLQVWHVYLPLVMLSVALTFQRLAYASAVAQLVPKRFLGHANGVVQMVNSSSQLLVPLIAVGLMATIGLEGIVLFDVASYVIAIATLLLVRFPVTMAWRRRETLLAEIAEGFRYSWGNPGFRAMLFFFAGLNVFLSPLFLMVTPLVLSFATLEDTGRVAFASGAAGFLGGLIMSLWGGPRRLRMRGVLLCTLALGVSSAVTGLRSDLVVITVGAFGMALCLTLLNGIYATIVQVKVPQRFHGRVFALNTVISWSTLPIGFGLVAPGVSALLEPMLADGGTLASTAGVLVGTGPGRGIGFMYVLFAVGIVGTALIALRTRSLSGFDRDIPDAIADDLVGVEAIAGGARRPGYPRR</sequence>
<dbReference type="Gene3D" id="3.30.300.30">
    <property type="match status" value="1"/>
</dbReference>
<feature type="transmembrane region" description="Helical" evidence="5">
    <location>
        <begin position="1823"/>
        <end position="1842"/>
    </location>
</feature>
<dbReference type="Pfam" id="PF00501">
    <property type="entry name" value="AMP-binding"/>
    <property type="match status" value="1"/>
</dbReference>
<dbReference type="Gene3D" id="2.30.38.10">
    <property type="entry name" value="Luciferase, Domain 3"/>
    <property type="match status" value="1"/>
</dbReference>
<dbReference type="SUPFAM" id="SSF53474">
    <property type="entry name" value="alpha/beta-Hydrolases"/>
    <property type="match status" value="1"/>
</dbReference>
<evidence type="ECO:0000256" key="2">
    <source>
        <dbReference type="ARBA" id="ARBA00022450"/>
    </source>
</evidence>
<feature type="transmembrane region" description="Helical" evidence="5">
    <location>
        <begin position="1471"/>
        <end position="1492"/>
    </location>
</feature>
<organism evidence="7 8">
    <name type="scientific">Streptosporangium lutulentum</name>
    <dbReference type="NCBI Taxonomy" id="1461250"/>
    <lineage>
        <taxon>Bacteria</taxon>
        <taxon>Bacillati</taxon>
        <taxon>Actinomycetota</taxon>
        <taxon>Actinomycetes</taxon>
        <taxon>Streptosporangiales</taxon>
        <taxon>Streptosporangiaceae</taxon>
        <taxon>Streptosporangium</taxon>
    </lineage>
</organism>
<dbReference type="InterPro" id="IPR001242">
    <property type="entry name" value="Condensation_dom"/>
</dbReference>
<dbReference type="Pfam" id="PF07690">
    <property type="entry name" value="MFS_1"/>
    <property type="match status" value="1"/>
</dbReference>
<dbReference type="InterPro" id="IPR001031">
    <property type="entry name" value="Thioesterase"/>
</dbReference>
<comment type="caution">
    <text evidence="7">The sequence shown here is derived from an EMBL/GenBank/DDBJ whole genome shotgun (WGS) entry which is preliminary data.</text>
</comment>
<dbReference type="Pfam" id="PF00975">
    <property type="entry name" value="Thioesterase"/>
    <property type="match status" value="1"/>
</dbReference>
<feature type="transmembrane region" description="Helical" evidence="5">
    <location>
        <begin position="1504"/>
        <end position="1525"/>
    </location>
</feature>
<dbReference type="InterPro" id="IPR006162">
    <property type="entry name" value="Ppantetheine_attach_site"/>
</dbReference>
<dbReference type="Gene3D" id="3.40.50.980">
    <property type="match status" value="2"/>
</dbReference>
<feature type="region of interest" description="Disordered" evidence="4">
    <location>
        <begin position="20"/>
        <end position="40"/>
    </location>
</feature>
<feature type="transmembrane region" description="Helical" evidence="5">
    <location>
        <begin position="1712"/>
        <end position="1729"/>
    </location>
</feature>
<keyword evidence="5" id="KW-0812">Transmembrane</keyword>
<dbReference type="InterPro" id="IPR029058">
    <property type="entry name" value="AB_hydrolase_fold"/>
</dbReference>
<dbReference type="InterPro" id="IPR009081">
    <property type="entry name" value="PP-bd_ACP"/>
</dbReference>
<dbReference type="InterPro" id="IPR011701">
    <property type="entry name" value="MFS"/>
</dbReference>
<dbReference type="InterPro" id="IPR036259">
    <property type="entry name" value="MFS_trans_sf"/>
</dbReference>
<dbReference type="NCBIfam" id="TIGR01733">
    <property type="entry name" value="AA-adenyl-dom"/>
    <property type="match status" value="1"/>
</dbReference>
<dbReference type="CDD" id="cd06173">
    <property type="entry name" value="MFS_MefA_like"/>
    <property type="match status" value="1"/>
</dbReference>
<dbReference type="RefSeq" id="WP_307562602.1">
    <property type="nucleotide sequence ID" value="NZ_JAUSQU010000001.1"/>
</dbReference>
<dbReference type="Pfam" id="PF13193">
    <property type="entry name" value="AMP-binding_C"/>
    <property type="match status" value="1"/>
</dbReference>
<dbReference type="EMBL" id="JAUSQU010000001">
    <property type="protein sequence ID" value="MDP9846262.1"/>
    <property type="molecule type" value="Genomic_DNA"/>
</dbReference>